<dbReference type="SUPFAM" id="SSF56112">
    <property type="entry name" value="Protein kinase-like (PK-like)"/>
    <property type="match status" value="1"/>
</dbReference>
<dbReference type="InterPro" id="IPR006748">
    <property type="entry name" value="NH2Glyco/OHUrea_AB-resist_kin"/>
</dbReference>
<keyword evidence="2" id="KW-1185">Reference proteome</keyword>
<dbReference type="InterPro" id="IPR011009">
    <property type="entry name" value="Kinase-like_dom_sf"/>
</dbReference>
<gene>
    <name evidence="1" type="ORF">ACFSCS_14795</name>
</gene>
<dbReference type="Proteomes" id="UP001597326">
    <property type="component" value="Unassembled WGS sequence"/>
</dbReference>
<dbReference type="RefSeq" id="WP_343875832.1">
    <property type="nucleotide sequence ID" value="NZ_BAAAIX010000034.1"/>
</dbReference>
<evidence type="ECO:0000313" key="1">
    <source>
        <dbReference type="EMBL" id="MFD1891439.1"/>
    </source>
</evidence>
<reference evidence="2" key="1">
    <citation type="journal article" date="2019" name="Int. J. Syst. Evol. Microbiol.">
        <title>The Global Catalogue of Microorganisms (GCM) 10K type strain sequencing project: providing services to taxonomists for standard genome sequencing and annotation.</title>
        <authorList>
            <consortium name="The Broad Institute Genomics Platform"/>
            <consortium name="The Broad Institute Genome Sequencing Center for Infectious Disease"/>
            <person name="Wu L."/>
            <person name="Ma J."/>
        </authorList>
    </citation>
    <scope>NUCLEOTIDE SEQUENCE [LARGE SCALE GENOMIC DNA]</scope>
    <source>
        <strain evidence="2">CAIM 431</strain>
    </source>
</reference>
<dbReference type="Pfam" id="PF04655">
    <property type="entry name" value="APH_6_hur"/>
    <property type="match status" value="1"/>
</dbReference>
<organism evidence="1 2">
    <name type="scientific">Luteococcus peritonei</name>
    <dbReference type="NCBI Taxonomy" id="88874"/>
    <lineage>
        <taxon>Bacteria</taxon>
        <taxon>Bacillati</taxon>
        <taxon>Actinomycetota</taxon>
        <taxon>Actinomycetes</taxon>
        <taxon>Propionibacteriales</taxon>
        <taxon>Propionibacteriaceae</taxon>
        <taxon>Luteococcus</taxon>
    </lineage>
</organism>
<evidence type="ECO:0000313" key="2">
    <source>
        <dbReference type="Proteomes" id="UP001597326"/>
    </source>
</evidence>
<protein>
    <submittedName>
        <fullName evidence="1">Aminoglycoside phosphotransferase family protein</fullName>
    </submittedName>
</protein>
<comment type="caution">
    <text evidence="1">The sequence shown here is derived from an EMBL/GenBank/DDBJ whole genome shotgun (WGS) entry which is preliminary data.</text>
</comment>
<accession>A0ABW4S082</accession>
<name>A0ABW4S082_9ACTN</name>
<dbReference type="EMBL" id="JBHUFZ010000033">
    <property type="protein sequence ID" value="MFD1891439.1"/>
    <property type="molecule type" value="Genomic_DNA"/>
</dbReference>
<sequence>MDEVMRDWQLIPDGEPYSELVRPVRTVDGRAAVLKVAPPRGWRAGSVAALKFWRAEGAVEVLRAKPAWGAVLLEPLQPTWAGADEVAQLWARLHRPAPAALPRLAELLADELAAMESVGRSLPLPPRLVEQALRTGRRLLGQEDHLVSLHGNLRGEHVLLRGGEPVAIAPLGLAGNRHAEAAAFLADAQGGTAQLQEVFWQLVDALVAAGVETDEQQLRDWTVVLSVVRAARPGQPRDQVTRLIGLAKAVASLQVDLDL</sequence>
<proteinExistence type="predicted"/>